<organism evidence="2 3">
    <name type="scientific">Acinetobacter bouvetii</name>
    <dbReference type="NCBI Taxonomy" id="202951"/>
    <lineage>
        <taxon>Bacteria</taxon>
        <taxon>Pseudomonadati</taxon>
        <taxon>Pseudomonadota</taxon>
        <taxon>Gammaproteobacteria</taxon>
        <taxon>Moraxellales</taxon>
        <taxon>Moraxellaceae</taxon>
        <taxon>Acinetobacter</taxon>
    </lineage>
</organism>
<sequence>MNTKKISSAALLFWAFIAAMIGSISTAVFSESAFNDNFAFTSMALALAGILISAAFLMVDAVLAVCNP</sequence>
<reference evidence="2 3" key="1">
    <citation type="submission" date="2019-02" db="EMBL/GenBank/DDBJ databases">
        <title>The Batch Genome Submission of Acinetobacter spp. strains.</title>
        <authorList>
            <person name="Qin J."/>
            <person name="Hu Y."/>
            <person name="Ye H."/>
            <person name="Wei L."/>
            <person name="Feng Y."/>
            <person name="Zong Z."/>
        </authorList>
    </citation>
    <scope>NUCLEOTIDE SEQUENCE [LARGE SCALE GENOMIC DNA]</scope>
    <source>
        <strain evidence="2 3">WCHABo060081</strain>
    </source>
</reference>
<proteinExistence type="predicted"/>
<gene>
    <name evidence="2" type="ORF">EXE25_02090</name>
</gene>
<dbReference type="Proteomes" id="UP000293483">
    <property type="component" value="Unassembled WGS sequence"/>
</dbReference>
<dbReference type="AlphaFoldDB" id="A0A4Q7B7G2"/>
<keyword evidence="1" id="KW-0472">Membrane</keyword>
<feature type="transmembrane region" description="Helical" evidence="1">
    <location>
        <begin position="40"/>
        <end position="66"/>
    </location>
</feature>
<evidence type="ECO:0000313" key="3">
    <source>
        <dbReference type="Proteomes" id="UP000293483"/>
    </source>
</evidence>
<accession>A0A4Q7B7G2</accession>
<dbReference type="STRING" id="202951.GCA_001485025_01237"/>
<keyword evidence="1" id="KW-1133">Transmembrane helix</keyword>
<protein>
    <submittedName>
        <fullName evidence="2">Uncharacterized protein</fullName>
    </submittedName>
</protein>
<keyword evidence="1" id="KW-0812">Transmembrane</keyword>
<comment type="caution">
    <text evidence="2">The sequence shown here is derived from an EMBL/GenBank/DDBJ whole genome shotgun (WGS) entry which is preliminary data.</text>
</comment>
<evidence type="ECO:0000256" key="1">
    <source>
        <dbReference type="SAM" id="Phobius"/>
    </source>
</evidence>
<dbReference type="EMBL" id="SGSU01000002">
    <property type="protein sequence ID" value="RZG69244.1"/>
    <property type="molecule type" value="Genomic_DNA"/>
</dbReference>
<dbReference type="RefSeq" id="WP_130143929.1">
    <property type="nucleotide sequence ID" value="NZ_SGSU01000002.1"/>
</dbReference>
<evidence type="ECO:0000313" key="2">
    <source>
        <dbReference type="EMBL" id="RZG69244.1"/>
    </source>
</evidence>
<name>A0A4Q7B7G2_9GAMM</name>